<evidence type="ECO:0000313" key="2">
    <source>
        <dbReference type="EMBL" id="MCM1991530.1"/>
    </source>
</evidence>
<organism evidence="2 3">
    <name type="scientific">Oceanirhabdus seepicola</name>
    <dbReference type="NCBI Taxonomy" id="2828781"/>
    <lineage>
        <taxon>Bacteria</taxon>
        <taxon>Bacillati</taxon>
        <taxon>Bacillota</taxon>
        <taxon>Clostridia</taxon>
        <taxon>Eubacteriales</taxon>
        <taxon>Clostridiaceae</taxon>
        <taxon>Oceanirhabdus</taxon>
    </lineage>
</organism>
<keyword evidence="1" id="KW-0472">Membrane</keyword>
<comment type="caution">
    <text evidence="2">The sequence shown here is derived from an EMBL/GenBank/DDBJ whole genome shotgun (WGS) entry which is preliminary data.</text>
</comment>
<keyword evidence="1" id="KW-1133">Transmembrane helix</keyword>
<dbReference type="AlphaFoldDB" id="A0A9J6P424"/>
<reference evidence="2" key="1">
    <citation type="journal article" date="2021" name="mSystems">
        <title>Bacteria and Archaea Synergistically Convert Glycine Betaine to Biogenic Methane in the Formosa Cold Seep of the South China Sea.</title>
        <authorList>
            <person name="Li L."/>
            <person name="Zhang W."/>
            <person name="Zhang S."/>
            <person name="Song L."/>
            <person name="Sun Q."/>
            <person name="Zhang H."/>
            <person name="Xiang H."/>
            <person name="Dong X."/>
        </authorList>
    </citation>
    <scope>NUCLEOTIDE SEQUENCE</scope>
    <source>
        <strain evidence="2">ZWT</strain>
    </source>
</reference>
<sequence length="77" mass="8440">MKKKSGIQEAIVTCVGGFLLCMFITGAAYEQLNNMLVFMGIIFLCGVIVCCTYSIVNAINGLNKIKSTEKNIKDIEE</sequence>
<accession>A0A9J6P424</accession>
<proteinExistence type="predicted"/>
<keyword evidence="3" id="KW-1185">Reference proteome</keyword>
<dbReference type="EMBL" id="JAGSOJ010000004">
    <property type="protein sequence ID" value="MCM1991530.1"/>
    <property type="molecule type" value="Genomic_DNA"/>
</dbReference>
<feature type="transmembrane region" description="Helical" evidence="1">
    <location>
        <begin position="7"/>
        <end position="29"/>
    </location>
</feature>
<evidence type="ECO:0000313" key="3">
    <source>
        <dbReference type="Proteomes" id="UP001056429"/>
    </source>
</evidence>
<keyword evidence="1" id="KW-0812">Transmembrane</keyword>
<name>A0A9J6P424_9CLOT</name>
<protein>
    <submittedName>
        <fullName evidence="2">Uncharacterized protein</fullName>
    </submittedName>
</protein>
<dbReference type="Proteomes" id="UP001056429">
    <property type="component" value="Unassembled WGS sequence"/>
</dbReference>
<reference evidence="2" key="2">
    <citation type="submission" date="2021-04" db="EMBL/GenBank/DDBJ databases">
        <authorList>
            <person name="Dong X."/>
        </authorList>
    </citation>
    <scope>NUCLEOTIDE SEQUENCE</scope>
    <source>
        <strain evidence="2">ZWT</strain>
    </source>
</reference>
<evidence type="ECO:0000256" key="1">
    <source>
        <dbReference type="SAM" id="Phobius"/>
    </source>
</evidence>
<feature type="transmembrane region" description="Helical" evidence="1">
    <location>
        <begin position="35"/>
        <end position="56"/>
    </location>
</feature>
<dbReference type="RefSeq" id="WP_250860654.1">
    <property type="nucleotide sequence ID" value="NZ_JAGSOJ010000004.1"/>
</dbReference>
<gene>
    <name evidence="2" type="ORF">KDK92_17485</name>
</gene>